<sequence>MWHQFIILLFTINLLLHSTFELGINEMDFCCSNTCCCSLCTAEQCRLPDQPGKQCRCYNTTDVTCLRFTNFIYKPETIELPNQVQIFSVLPDQPIMAQVIPMGIKELDIDPLCCAVKNCPAWIKCRNPSSTKRDQSASQTMPIPLFIIACILFALITVTTIGLCIAASVYINDKRRNCDIYSRTERY</sequence>
<evidence type="ECO:0000256" key="2">
    <source>
        <dbReference type="SAM" id="SignalP"/>
    </source>
</evidence>
<feature type="signal peptide" evidence="2">
    <location>
        <begin position="1"/>
        <end position="21"/>
    </location>
</feature>
<accession>A0A8J2M9D7</accession>
<comment type="caution">
    <text evidence="3">The sequence shown here is derived from an EMBL/GenBank/DDBJ whole genome shotgun (WGS) entry which is preliminary data.</text>
</comment>
<feature type="chain" id="PRO_5035231521" evidence="2">
    <location>
        <begin position="22"/>
        <end position="187"/>
    </location>
</feature>
<keyword evidence="2" id="KW-0732">Signal</keyword>
<keyword evidence="1" id="KW-0812">Transmembrane</keyword>
<dbReference type="AlphaFoldDB" id="A0A8J2M9D7"/>
<dbReference type="OrthoDB" id="5831395at2759"/>
<keyword evidence="1" id="KW-0472">Membrane</keyword>
<keyword evidence="1" id="KW-1133">Transmembrane helix</keyword>
<reference evidence="3" key="1">
    <citation type="submission" date="2021-09" db="EMBL/GenBank/DDBJ databases">
        <authorList>
            <consortium name="Pathogen Informatics"/>
        </authorList>
    </citation>
    <scope>NUCLEOTIDE SEQUENCE</scope>
</reference>
<protein>
    <submittedName>
        <fullName evidence="3">Uncharacterized protein</fullName>
    </submittedName>
</protein>
<proteinExistence type="predicted"/>
<keyword evidence="4" id="KW-1185">Reference proteome</keyword>
<evidence type="ECO:0000313" key="3">
    <source>
        <dbReference type="EMBL" id="CAG9536672.1"/>
    </source>
</evidence>
<feature type="transmembrane region" description="Helical" evidence="1">
    <location>
        <begin position="145"/>
        <end position="171"/>
    </location>
</feature>
<dbReference type="EMBL" id="CAKAEH010001474">
    <property type="protein sequence ID" value="CAG9536672.1"/>
    <property type="molecule type" value="Genomic_DNA"/>
</dbReference>
<name>A0A8J2M9D7_9BILA</name>
<gene>
    <name evidence="3" type="ORF">CJOHNSTONI_LOCUS6572</name>
</gene>
<evidence type="ECO:0000256" key="1">
    <source>
        <dbReference type="SAM" id="Phobius"/>
    </source>
</evidence>
<evidence type="ECO:0000313" key="4">
    <source>
        <dbReference type="Proteomes" id="UP000746747"/>
    </source>
</evidence>
<organism evidence="3 4">
    <name type="scientific">Cercopithifilaria johnstoni</name>
    <dbReference type="NCBI Taxonomy" id="2874296"/>
    <lineage>
        <taxon>Eukaryota</taxon>
        <taxon>Metazoa</taxon>
        <taxon>Ecdysozoa</taxon>
        <taxon>Nematoda</taxon>
        <taxon>Chromadorea</taxon>
        <taxon>Rhabditida</taxon>
        <taxon>Spirurina</taxon>
        <taxon>Spiruromorpha</taxon>
        <taxon>Filarioidea</taxon>
        <taxon>Onchocercidae</taxon>
        <taxon>Cercopithifilaria</taxon>
    </lineage>
</organism>
<dbReference type="Proteomes" id="UP000746747">
    <property type="component" value="Unassembled WGS sequence"/>
</dbReference>